<dbReference type="OrthoDB" id="77878at2759"/>
<keyword evidence="4" id="KW-0472">Membrane</keyword>
<dbReference type="InterPro" id="IPR008547">
    <property type="entry name" value="DUF829_TMEM53"/>
</dbReference>
<sequence>MKIPPPLQNGLIVIGKGVYLRKPLEKAVVNAMSLEEMSNKIASTNQPSLILIFGWMGAQLPHILKYSNAYAGMYPQSTQVIVRSDPSYFWSSERSKRASIQPVVDALESLACILPAQSSTVARVLREADVRPVLKFPSPSVLVHTFSNGGAWQLATLSELLSSRSYPPMSKLSPAALVLDSCPGDGGVEGTVKAFSGLVRNPVLRSVVLFVIRFLYLFAAIRRRLHLTRSQSVFDGMKARLNTEKLLPWFLKDTPRLYLFSSKDDVIPYHEVEKHAQQAKDLGLNVRAERFEDSQHVAHARADPERYWSAVKQLWEEAVRPGNTQDTSKSTAE</sequence>
<evidence type="ECO:0000256" key="3">
    <source>
        <dbReference type="ARBA" id="ARBA00022989"/>
    </source>
</evidence>
<keyword evidence="3" id="KW-1133">Transmembrane helix</keyword>
<evidence type="ECO:0000256" key="5">
    <source>
        <dbReference type="ARBA" id="ARBA00023242"/>
    </source>
</evidence>
<evidence type="ECO:0000313" key="8">
    <source>
        <dbReference type="Proteomes" id="UP000284706"/>
    </source>
</evidence>
<name>A0A409VU35_9AGAR</name>
<comment type="subcellular location">
    <subcellularLocation>
        <location evidence="6">Nucleus outer membrane</location>
        <topology evidence="6">Single-pass membrane protein</topology>
    </subcellularLocation>
</comment>
<dbReference type="AlphaFoldDB" id="A0A409VU35"/>
<dbReference type="SUPFAM" id="SSF53474">
    <property type="entry name" value="alpha/beta-Hydrolases"/>
    <property type="match status" value="1"/>
</dbReference>
<gene>
    <name evidence="7" type="ORF">CVT26_014032</name>
</gene>
<evidence type="ECO:0000256" key="6">
    <source>
        <dbReference type="ARBA" id="ARBA00034303"/>
    </source>
</evidence>
<evidence type="ECO:0000256" key="4">
    <source>
        <dbReference type="ARBA" id="ARBA00023136"/>
    </source>
</evidence>
<dbReference type="PANTHER" id="PTHR12265:SF30">
    <property type="entry name" value="TRANSMEMBRANE PROTEIN 53"/>
    <property type="match status" value="1"/>
</dbReference>
<dbReference type="InParanoid" id="A0A409VU35"/>
<comment type="caution">
    <text evidence="7">The sequence shown here is derived from an EMBL/GenBank/DDBJ whole genome shotgun (WGS) entry which is preliminary data.</text>
</comment>
<dbReference type="Pfam" id="PF05705">
    <property type="entry name" value="DUF829"/>
    <property type="match status" value="1"/>
</dbReference>
<organism evidence="7 8">
    <name type="scientific">Gymnopilus dilepis</name>
    <dbReference type="NCBI Taxonomy" id="231916"/>
    <lineage>
        <taxon>Eukaryota</taxon>
        <taxon>Fungi</taxon>
        <taxon>Dikarya</taxon>
        <taxon>Basidiomycota</taxon>
        <taxon>Agaricomycotina</taxon>
        <taxon>Agaricomycetes</taxon>
        <taxon>Agaricomycetidae</taxon>
        <taxon>Agaricales</taxon>
        <taxon>Agaricineae</taxon>
        <taxon>Hymenogastraceae</taxon>
        <taxon>Gymnopilus</taxon>
    </lineage>
</organism>
<protein>
    <recommendedName>
        <fullName evidence="9">Transmembrane protein 53</fullName>
    </recommendedName>
</protein>
<dbReference type="EMBL" id="NHYE01005563">
    <property type="protein sequence ID" value="PPQ69757.1"/>
    <property type="molecule type" value="Genomic_DNA"/>
</dbReference>
<proteinExistence type="inferred from homology"/>
<dbReference type="Proteomes" id="UP000284706">
    <property type="component" value="Unassembled WGS sequence"/>
</dbReference>
<keyword evidence="2" id="KW-0812">Transmembrane</keyword>
<keyword evidence="8" id="KW-1185">Reference proteome</keyword>
<evidence type="ECO:0000256" key="1">
    <source>
        <dbReference type="ARBA" id="ARBA00007387"/>
    </source>
</evidence>
<comment type="similarity">
    <text evidence="1">Belongs to the TMEM53 family.</text>
</comment>
<accession>A0A409VU35</accession>
<evidence type="ECO:0000256" key="2">
    <source>
        <dbReference type="ARBA" id="ARBA00022692"/>
    </source>
</evidence>
<keyword evidence="5" id="KW-0539">Nucleus</keyword>
<reference evidence="7 8" key="1">
    <citation type="journal article" date="2018" name="Evol. Lett.">
        <title>Horizontal gene cluster transfer increased hallucinogenic mushroom diversity.</title>
        <authorList>
            <person name="Reynolds H.T."/>
            <person name="Vijayakumar V."/>
            <person name="Gluck-Thaler E."/>
            <person name="Korotkin H.B."/>
            <person name="Matheny P.B."/>
            <person name="Slot J.C."/>
        </authorList>
    </citation>
    <scope>NUCLEOTIDE SEQUENCE [LARGE SCALE GENOMIC DNA]</scope>
    <source>
        <strain evidence="7 8">SRW20</strain>
    </source>
</reference>
<evidence type="ECO:0008006" key="9">
    <source>
        <dbReference type="Google" id="ProtNLM"/>
    </source>
</evidence>
<dbReference type="GO" id="GO:0005640">
    <property type="term" value="C:nuclear outer membrane"/>
    <property type="evidence" value="ECO:0007669"/>
    <property type="project" value="UniProtKB-SubCell"/>
</dbReference>
<dbReference type="InterPro" id="IPR029058">
    <property type="entry name" value="AB_hydrolase_fold"/>
</dbReference>
<dbReference type="PANTHER" id="PTHR12265">
    <property type="entry name" value="TRANSMEMBRANE PROTEIN 53"/>
    <property type="match status" value="1"/>
</dbReference>
<evidence type="ECO:0000313" key="7">
    <source>
        <dbReference type="EMBL" id="PPQ69757.1"/>
    </source>
</evidence>